<dbReference type="OrthoDB" id="4559676at2"/>
<name>A0A5N0EJR4_9NOCA</name>
<evidence type="ECO:0008006" key="3">
    <source>
        <dbReference type="Google" id="ProtNLM"/>
    </source>
</evidence>
<evidence type="ECO:0000313" key="2">
    <source>
        <dbReference type="Proteomes" id="UP000323876"/>
    </source>
</evidence>
<protein>
    <recommendedName>
        <fullName evidence="3">DUF4089 domain-containing protein</fullName>
    </recommendedName>
</protein>
<dbReference type="AlphaFoldDB" id="A0A5N0EJR4"/>
<organism evidence="1 2">
    <name type="scientific">Nocardia colli</name>
    <dbReference type="NCBI Taxonomy" id="2545717"/>
    <lineage>
        <taxon>Bacteria</taxon>
        <taxon>Bacillati</taxon>
        <taxon>Actinomycetota</taxon>
        <taxon>Actinomycetes</taxon>
        <taxon>Mycobacteriales</taxon>
        <taxon>Nocardiaceae</taxon>
        <taxon>Nocardia</taxon>
    </lineage>
</organism>
<dbReference type="RefSeq" id="WP_150401345.1">
    <property type="nucleotide sequence ID" value="NZ_VXLC01000003.1"/>
</dbReference>
<evidence type="ECO:0000313" key="1">
    <source>
        <dbReference type="EMBL" id="KAA8889070.1"/>
    </source>
</evidence>
<proteinExistence type="predicted"/>
<gene>
    <name evidence="1" type="ORF">F3087_08775</name>
</gene>
<sequence>MNESSEIIRTLLNSAGLPANSAEIAGLATTYLAYRAAIDALYAVPAARYVDPATRFHASARVEEWDR</sequence>
<dbReference type="Proteomes" id="UP000323876">
    <property type="component" value="Unassembled WGS sequence"/>
</dbReference>
<comment type="caution">
    <text evidence="1">The sequence shown here is derived from an EMBL/GenBank/DDBJ whole genome shotgun (WGS) entry which is preliminary data.</text>
</comment>
<reference evidence="1 2" key="1">
    <citation type="submission" date="2019-09" db="EMBL/GenBank/DDBJ databases">
        <authorList>
            <person name="Wang X."/>
        </authorList>
    </citation>
    <scope>NUCLEOTIDE SEQUENCE [LARGE SCALE GENOMIC DNA]</scope>
    <source>
        <strain evidence="1 2">CICC 11023</strain>
    </source>
</reference>
<accession>A0A5N0EJR4</accession>
<keyword evidence="2" id="KW-1185">Reference proteome</keyword>
<dbReference type="EMBL" id="VXLC01000003">
    <property type="protein sequence ID" value="KAA8889070.1"/>
    <property type="molecule type" value="Genomic_DNA"/>
</dbReference>